<dbReference type="GO" id="GO:0031966">
    <property type="term" value="C:mitochondrial membrane"/>
    <property type="evidence" value="ECO:0007669"/>
    <property type="project" value="UniProtKB-SubCell"/>
</dbReference>
<comment type="similarity">
    <text evidence="2 12">Belongs to the ATPase protein 8 family.</text>
</comment>
<dbReference type="InterPro" id="IPR001421">
    <property type="entry name" value="ATP8_metazoa"/>
</dbReference>
<evidence type="ECO:0000256" key="6">
    <source>
        <dbReference type="ARBA" id="ARBA00022692"/>
    </source>
</evidence>
<dbReference type="GO" id="GO:0015986">
    <property type="term" value="P:proton motive force-driven ATP synthesis"/>
    <property type="evidence" value="ECO:0007669"/>
    <property type="project" value="InterPro"/>
</dbReference>
<evidence type="ECO:0000256" key="1">
    <source>
        <dbReference type="ARBA" id="ARBA00004304"/>
    </source>
</evidence>
<name>A0A1Q1MPV0_9ORTH</name>
<keyword evidence="8 13" id="KW-1133">Transmembrane helix</keyword>
<proteinExistence type="inferred from homology"/>
<gene>
    <name evidence="14" type="primary">ATP8</name>
</gene>
<protein>
    <recommendedName>
        <fullName evidence="12">ATP synthase complex subunit 8</fullName>
    </recommendedName>
</protein>
<organism evidence="14">
    <name type="scientific">Phryganogryllacris xiai</name>
    <dbReference type="NCBI Taxonomy" id="1945534"/>
    <lineage>
        <taxon>Eukaryota</taxon>
        <taxon>Metazoa</taxon>
        <taxon>Ecdysozoa</taxon>
        <taxon>Arthropoda</taxon>
        <taxon>Hexapoda</taxon>
        <taxon>Insecta</taxon>
        <taxon>Pterygota</taxon>
        <taxon>Neoptera</taxon>
        <taxon>Polyneoptera</taxon>
        <taxon>Orthoptera</taxon>
        <taxon>Ensifera</taxon>
        <taxon>Tettigoniidea</taxon>
        <taxon>Stenopelmatoidea</taxon>
        <taxon>Gryllacrididae</taxon>
        <taxon>Phryganogryllacris</taxon>
    </lineage>
</organism>
<dbReference type="GO" id="GO:0045259">
    <property type="term" value="C:proton-transporting ATP synthase complex"/>
    <property type="evidence" value="ECO:0007669"/>
    <property type="project" value="UniProtKB-KW"/>
</dbReference>
<evidence type="ECO:0000256" key="2">
    <source>
        <dbReference type="ARBA" id="ARBA00008892"/>
    </source>
</evidence>
<reference evidence="14" key="1">
    <citation type="submission" date="2016-04" db="EMBL/GenBank/DDBJ databases">
        <title>Towards a higher-level phylogeny of ensiferan insects inferred from mitochondrial genome sequences.</title>
        <authorList>
            <person name="Zhou Z.J."/>
        </authorList>
    </citation>
    <scope>NUCLEOTIDE SEQUENCE</scope>
</reference>
<sequence>MAPISWLILFFIFSMTLILFSMINYYLTQPLLPLPLMSKTKTSFPHLTLNWKW</sequence>
<keyword evidence="7 12" id="KW-0375">Hydrogen ion transport</keyword>
<comment type="subunit">
    <text evidence="3">F-type ATPases have 2 components, CF(1) - the catalytic core - and CF(0) - the membrane proton channel.</text>
</comment>
<evidence type="ECO:0000256" key="7">
    <source>
        <dbReference type="ARBA" id="ARBA00022781"/>
    </source>
</evidence>
<evidence type="ECO:0000256" key="13">
    <source>
        <dbReference type="SAM" id="Phobius"/>
    </source>
</evidence>
<evidence type="ECO:0000256" key="4">
    <source>
        <dbReference type="ARBA" id="ARBA00022448"/>
    </source>
</evidence>
<accession>A0A1Q1MPV0</accession>
<feature type="transmembrane region" description="Helical" evidence="13">
    <location>
        <begin position="6"/>
        <end position="27"/>
    </location>
</feature>
<evidence type="ECO:0000256" key="3">
    <source>
        <dbReference type="ARBA" id="ARBA00011291"/>
    </source>
</evidence>
<evidence type="ECO:0000256" key="11">
    <source>
        <dbReference type="ARBA" id="ARBA00023136"/>
    </source>
</evidence>
<evidence type="ECO:0000256" key="9">
    <source>
        <dbReference type="ARBA" id="ARBA00023065"/>
    </source>
</evidence>
<keyword evidence="9 12" id="KW-0406">Ion transport</keyword>
<geneLocation type="mitochondrion" evidence="14"/>
<comment type="subcellular location">
    <subcellularLocation>
        <location evidence="1 12">Mitochondrion membrane</location>
        <topology evidence="1 12">Single-pass membrane protein</topology>
    </subcellularLocation>
</comment>
<keyword evidence="6 12" id="KW-0812">Transmembrane</keyword>
<keyword evidence="11 13" id="KW-0472">Membrane</keyword>
<evidence type="ECO:0000256" key="8">
    <source>
        <dbReference type="ARBA" id="ARBA00022989"/>
    </source>
</evidence>
<dbReference type="GO" id="GO:0015078">
    <property type="term" value="F:proton transmembrane transporter activity"/>
    <property type="evidence" value="ECO:0007669"/>
    <property type="project" value="InterPro"/>
</dbReference>
<evidence type="ECO:0000256" key="12">
    <source>
        <dbReference type="RuleBase" id="RU003661"/>
    </source>
</evidence>
<evidence type="ECO:0000256" key="10">
    <source>
        <dbReference type="ARBA" id="ARBA00023128"/>
    </source>
</evidence>
<dbReference type="EMBL" id="KX057734">
    <property type="protein sequence ID" value="AQM40099.1"/>
    <property type="molecule type" value="Genomic_DNA"/>
</dbReference>
<dbReference type="AlphaFoldDB" id="A0A1Q1MPV0"/>
<evidence type="ECO:0000313" key="14">
    <source>
        <dbReference type="EMBL" id="AQM40099.1"/>
    </source>
</evidence>
<keyword evidence="5 12" id="KW-0138">CF(0)</keyword>
<keyword evidence="4 12" id="KW-0813">Transport</keyword>
<dbReference type="Pfam" id="PF00895">
    <property type="entry name" value="ATP-synt_8"/>
    <property type="match status" value="1"/>
</dbReference>
<keyword evidence="10 12" id="KW-0496">Mitochondrion</keyword>
<evidence type="ECO:0000256" key="5">
    <source>
        <dbReference type="ARBA" id="ARBA00022547"/>
    </source>
</evidence>